<accession>A0ABS7CLK8</accession>
<comment type="caution">
    <text evidence="2">The sequence shown here is derived from an EMBL/GenBank/DDBJ whole genome shotgun (WGS) entry which is preliminary data.</text>
</comment>
<gene>
    <name evidence="2" type="ORF">K0U00_48110</name>
</gene>
<dbReference type="EMBL" id="JAHZIK010003328">
    <property type="protein sequence ID" value="MBW7461842.1"/>
    <property type="molecule type" value="Genomic_DNA"/>
</dbReference>
<evidence type="ECO:0000259" key="1">
    <source>
        <dbReference type="Pfam" id="PF13088"/>
    </source>
</evidence>
<dbReference type="CDD" id="cd15482">
    <property type="entry name" value="Sialidase_non-viral"/>
    <property type="match status" value="1"/>
</dbReference>
<sequence length="109" mass="12386">WSPAYPTDLPNNNSGIDLVRADDGLLALVYNPVRPEEGSTKGPRTPLVIRLSEDNGQTWHSELLLDQGEKQYSYPAVVARGDHLYVTYTWKRERIAFCRIPLCRQADKT</sequence>
<dbReference type="Proteomes" id="UP001519887">
    <property type="component" value="Unassembled WGS sequence"/>
</dbReference>
<dbReference type="SUPFAM" id="SSF50939">
    <property type="entry name" value="Sialidases"/>
    <property type="match status" value="1"/>
</dbReference>
<keyword evidence="3" id="KW-1185">Reference proteome</keyword>
<organism evidence="2 3">
    <name type="scientific">Paenibacillus sepulcri</name>
    <dbReference type="NCBI Taxonomy" id="359917"/>
    <lineage>
        <taxon>Bacteria</taxon>
        <taxon>Bacillati</taxon>
        <taxon>Bacillota</taxon>
        <taxon>Bacilli</taxon>
        <taxon>Bacillales</taxon>
        <taxon>Paenibacillaceae</taxon>
        <taxon>Paenibacillus</taxon>
    </lineage>
</organism>
<name>A0ABS7CLK8_9BACL</name>
<feature type="non-terminal residue" evidence="2">
    <location>
        <position position="1"/>
    </location>
</feature>
<dbReference type="PANTHER" id="PTHR43752:SF2">
    <property type="entry name" value="BNR_ASP-BOX REPEAT FAMILY PROTEIN"/>
    <property type="match status" value="1"/>
</dbReference>
<dbReference type="Gene3D" id="2.120.10.10">
    <property type="match status" value="1"/>
</dbReference>
<evidence type="ECO:0000313" key="3">
    <source>
        <dbReference type="Proteomes" id="UP001519887"/>
    </source>
</evidence>
<dbReference type="InterPro" id="IPR011040">
    <property type="entry name" value="Sialidase"/>
</dbReference>
<dbReference type="PANTHER" id="PTHR43752">
    <property type="entry name" value="BNR/ASP-BOX REPEAT FAMILY PROTEIN"/>
    <property type="match status" value="1"/>
</dbReference>
<reference evidence="2 3" key="1">
    <citation type="submission" date="2021-07" db="EMBL/GenBank/DDBJ databases">
        <title>Paenibacillus radiodurans sp. nov., isolated from the southeastern edge of Tengger Desert.</title>
        <authorList>
            <person name="Zhang G."/>
        </authorList>
    </citation>
    <scope>NUCLEOTIDE SEQUENCE [LARGE SCALE GENOMIC DNA]</scope>
    <source>
        <strain evidence="2 3">CCM 7311</strain>
    </source>
</reference>
<evidence type="ECO:0000313" key="2">
    <source>
        <dbReference type="EMBL" id="MBW7461842.1"/>
    </source>
</evidence>
<feature type="domain" description="Sialidase" evidence="1">
    <location>
        <begin position="1"/>
        <end position="85"/>
    </location>
</feature>
<dbReference type="Pfam" id="PF13088">
    <property type="entry name" value="BNR_2"/>
    <property type="match status" value="1"/>
</dbReference>
<protein>
    <submittedName>
        <fullName evidence="2">Exo-alpha-sialidase</fullName>
    </submittedName>
</protein>
<dbReference type="InterPro" id="IPR036278">
    <property type="entry name" value="Sialidase_sf"/>
</dbReference>
<proteinExistence type="predicted"/>